<organism evidence="2 3">
    <name type="scientific">Sporormia fimetaria CBS 119925</name>
    <dbReference type="NCBI Taxonomy" id="1340428"/>
    <lineage>
        <taxon>Eukaryota</taxon>
        <taxon>Fungi</taxon>
        <taxon>Dikarya</taxon>
        <taxon>Ascomycota</taxon>
        <taxon>Pezizomycotina</taxon>
        <taxon>Dothideomycetes</taxon>
        <taxon>Pleosporomycetidae</taxon>
        <taxon>Pleosporales</taxon>
        <taxon>Sporormiaceae</taxon>
        <taxon>Sporormia</taxon>
    </lineage>
</organism>
<gene>
    <name evidence="2" type="ORF">M011DRAFT_495845</name>
</gene>
<evidence type="ECO:0008006" key="4">
    <source>
        <dbReference type="Google" id="ProtNLM"/>
    </source>
</evidence>
<proteinExistence type="predicted"/>
<feature type="region of interest" description="Disordered" evidence="1">
    <location>
        <begin position="305"/>
        <end position="328"/>
    </location>
</feature>
<dbReference type="Proteomes" id="UP000799440">
    <property type="component" value="Unassembled WGS sequence"/>
</dbReference>
<evidence type="ECO:0000313" key="3">
    <source>
        <dbReference type="Proteomes" id="UP000799440"/>
    </source>
</evidence>
<keyword evidence="3" id="KW-1185">Reference proteome</keyword>
<accession>A0A6A6V728</accession>
<evidence type="ECO:0000313" key="2">
    <source>
        <dbReference type="EMBL" id="KAF2745111.1"/>
    </source>
</evidence>
<dbReference type="CDD" id="cd20557">
    <property type="entry name" value="CYCLIN_ScPCL1-like"/>
    <property type="match status" value="1"/>
</dbReference>
<dbReference type="Pfam" id="PF08613">
    <property type="entry name" value="Cyclin"/>
    <property type="match status" value="1"/>
</dbReference>
<dbReference type="AlphaFoldDB" id="A0A6A6V728"/>
<dbReference type="GO" id="GO:0005634">
    <property type="term" value="C:nucleus"/>
    <property type="evidence" value="ECO:0007669"/>
    <property type="project" value="TreeGrafter"/>
</dbReference>
<dbReference type="InterPro" id="IPR013922">
    <property type="entry name" value="Cyclin_PHO80-like"/>
</dbReference>
<dbReference type="GO" id="GO:0016538">
    <property type="term" value="F:cyclin-dependent protein serine/threonine kinase regulator activity"/>
    <property type="evidence" value="ECO:0007669"/>
    <property type="project" value="TreeGrafter"/>
</dbReference>
<feature type="region of interest" description="Disordered" evidence="1">
    <location>
        <begin position="362"/>
        <end position="416"/>
    </location>
</feature>
<dbReference type="OrthoDB" id="244495at2759"/>
<sequence length="463" mass="52248">MPSFFPRQNSPRQWSPTEFMPPYQTTCGGMPYQQHSYSGLPGIRRQDDGYDFADRYSQLPVAIPPMYPQSGTYLANAQQPLPRVHSLYDSVAPTQLPPMRMSYGQQMGDHIYQQQRVQEAAQHINQQQKEEKPVGGVSAKLDYDMEVMTDFVCETALCLITPGRTITPSFRKWTHQVLCATRLPSATILLSMFYLAQRMPMLSSHFKSDDQLTRLLTISLVLGSKFLDDNTFINRSWSEVSGIPVADLNRMETEWLVAIGFQLHRDPREHNGWNSWSDHWKGYRAKTTSRSSRVNKLTPIDTSLAARSAPFNQNKPLPPLPTPQSYNLPPLASSTYPEFVPKSAQYPPISASSYYHDHWRSNEYSPESAPTTGPTTPDNNGSSGPWAPSDGYSRRTMFGYPAQHQPPVSHAQPQPTFRSSVYGGSYNHAAWPSAWNGHDYNCGCMSCAQGRYMHMMHPQPIAA</sequence>
<dbReference type="GO" id="GO:0019901">
    <property type="term" value="F:protein kinase binding"/>
    <property type="evidence" value="ECO:0007669"/>
    <property type="project" value="InterPro"/>
</dbReference>
<dbReference type="EMBL" id="MU006584">
    <property type="protein sequence ID" value="KAF2745111.1"/>
    <property type="molecule type" value="Genomic_DNA"/>
</dbReference>
<dbReference type="GO" id="GO:0000307">
    <property type="term" value="C:cyclin-dependent protein kinase holoenzyme complex"/>
    <property type="evidence" value="ECO:0007669"/>
    <property type="project" value="TreeGrafter"/>
</dbReference>
<dbReference type="PANTHER" id="PTHR15615:SF27">
    <property type="entry name" value="PHO85 CYCLIN CLG1"/>
    <property type="match status" value="1"/>
</dbReference>
<dbReference type="PANTHER" id="PTHR15615">
    <property type="match status" value="1"/>
</dbReference>
<dbReference type="Gene3D" id="1.10.472.10">
    <property type="entry name" value="Cyclin-like"/>
    <property type="match status" value="1"/>
</dbReference>
<evidence type="ECO:0000256" key="1">
    <source>
        <dbReference type="SAM" id="MobiDB-lite"/>
    </source>
</evidence>
<name>A0A6A6V728_9PLEO</name>
<protein>
    <recommendedName>
        <fullName evidence="4">Cyclin-like protein</fullName>
    </recommendedName>
</protein>
<reference evidence="2" key="1">
    <citation type="journal article" date="2020" name="Stud. Mycol.">
        <title>101 Dothideomycetes genomes: a test case for predicting lifestyles and emergence of pathogens.</title>
        <authorList>
            <person name="Haridas S."/>
            <person name="Albert R."/>
            <person name="Binder M."/>
            <person name="Bloem J."/>
            <person name="Labutti K."/>
            <person name="Salamov A."/>
            <person name="Andreopoulos B."/>
            <person name="Baker S."/>
            <person name="Barry K."/>
            <person name="Bills G."/>
            <person name="Bluhm B."/>
            <person name="Cannon C."/>
            <person name="Castanera R."/>
            <person name="Culley D."/>
            <person name="Daum C."/>
            <person name="Ezra D."/>
            <person name="Gonzalez J."/>
            <person name="Henrissat B."/>
            <person name="Kuo A."/>
            <person name="Liang C."/>
            <person name="Lipzen A."/>
            <person name="Lutzoni F."/>
            <person name="Magnuson J."/>
            <person name="Mondo S."/>
            <person name="Nolan M."/>
            <person name="Ohm R."/>
            <person name="Pangilinan J."/>
            <person name="Park H.-J."/>
            <person name="Ramirez L."/>
            <person name="Alfaro M."/>
            <person name="Sun H."/>
            <person name="Tritt A."/>
            <person name="Yoshinaga Y."/>
            <person name="Zwiers L.-H."/>
            <person name="Turgeon B."/>
            <person name="Goodwin S."/>
            <person name="Spatafora J."/>
            <person name="Crous P."/>
            <person name="Grigoriev I."/>
        </authorList>
    </citation>
    <scope>NUCLEOTIDE SEQUENCE</scope>
    <source>
        <strain evidence="2">CBS 119925</strain>
    </source>
</reference>